<sequence>MTETNTMSTPTDANDRQTNSQPKKKKLDDPPPPPDLGLKPVQLQRRRVWRACESCRRKKIKCDGTEPTCSQCAASKSQCTWLQTKDRAALSRHYVQELEARLQHMEGLFQQISPILEQIGQATGLDVSDLAPGSGASGQPTLPPNLIQTLLNARRDPSAAPTRSSSPIQVKTEDDMSESFGQLALDEHGQMRWIGSSSTMSLIQSFRTLTTSPLHRVSPMEEDPLAPGPSVNKLYFPASVFFGKVRVLPGPEEVEWPPRDLADKLVDAYFSRFHFLMPVIDKASFLRRYVYLMENLGDKEIARDQTPFFSLANAVFACAAKLVDDPRLSGEGLDESGMGMVYYERALILHYICHSTMMVEHVQCFLLMASFLCSVNCLPQAWILVGQAVRIAQDIGLHRSPRRLVLDSIEKETRRKVWWGCYILDRMLALALGRPLGIDDKDCDVELPVDVEDDNLPEYFAGANMAQNSPSLMKGFIEQIGLYSIGGKVLRQVYSLDKCKDHLEPEKRSELNRSVESLDRALDKWCDELPIVFKSGPVTDKQVSMAAVLCTHYYSILTTLHRNFLPVKPDQPVLPRSTAKAVSTARACLRLAPSIRNVVPPSHHMAFFIQTLFSSAVIILLYAMHTTDMGAARTAMEEARSCLGFLENWEGSWPGARKCKELLEDLIATATQAIGSGLDSQSRMPPPATPSNPSSSSTPQSMPSGAASPSPMPGSSMAASMNLPSGRVPMKDRTARRNRSRDPRLSPRLIPQSGYHRHDPLSQRARSTSRKRPMGDDDFEYANPSLTSVLSGSYPGRSNLSAHSSPVSVNSHPSPPTKLEPPLEASPQMVAMNSFNMNPQSPTVQIPQSSQFQAYDYGLAQSPRDNNWTGRDTNGTIYEDPSQGNGNANNYGFMRGTNDQGMVSNNQYMDQLAEMGQNLSILAGSPPQMSGFAGPGLPFRGLDFIRNYTPGGYTMQNDDGLWQTLDPDSFLDPQIPFTFGDMPPDGSDGQQQWSTDGQQQ</sequence>
<dbReference type="Pfam" id="PF00172">
    <property type="entry name" value="Zn_clus"/>
    <property type="match status" value="1"/>
</dbReference>
<dbReference type="PROSITE" id="PS50048">
    <property type="entry name" value="ZN2_CY6_FUNGAL_2"/>
    <property type="match status" value="1"/>
</dbReference>
<gene>
    <name evidence="5" type="ORF">PsYK624_006780</name>
</gene>
<dbReference type="CDD" id="cd12148">
    <property type="entry name" value="fungal_TF_MHR"/>
    <property type="match status" value="1"/>
</dbReference>
<evidence type="ECO:0000256" key="1">
    <source>
        <dbReference type="ARBA" id="ARBA00022723"/>
    </source>
</evidence>
<dbReference type="InterPro" id="IPR001138">
    <property type="entry name" value="Zn2Cys6_DnaBD"/>
</dbReference>
<organism evidence="5 6">
    <name type="scientific">Phanerochaete sordida</name>
    <dbReference type="NCBI Taxonomy" id="48140"/>
    <lineage>
        <taxon>Eukaryota</taxon>
        <taxon>Fungi</taxon>
        <taxon>Dikarya</taxon>
        <taxon>Basidiomycota</taxon>
        <taxon>Agaricomycotina</taxon>
        <taxon>Agaricomycetes</taxon>
        <taxon>Polyporales</taxon>
        <taxon>Phanerochaetaceae</taxon>
        <taxon>Phanerochaete</taxon>
    </lineage>
</organism>
<reference evidence="5 6" key="1">
    <citation type="submission" date="2021-08" db="EMBL/GenBank/DDBJ databases">
        <title>Draft Genome Sequence of Phanerochaete sordida strain YK-624.</title>
        <authorList>
            <person name="Mori T."/>
            <person name="Dohra H."/>
            <person name="Suzuki T."/>
            <person name="Kawagishi H."/>
            <person name="Hirai H."/>
        </authorList>
    </citation>
    <scope>NUCLEOTIDE SEQUENCE [LARGE SCALE GENOMIC DNA]</scope>
    <source>
        <strain evidence="5 6">YK-624</strain>
    </source>
</reference>
<evidence type="ECO:0000313" key="6">
    <source>
        <dbReference type="Proteomes" id="UP000703269"/>
    </source>
</evidence>
<dbReference type="GO" id="GO:0003677">
    <property type="term" value="F:DNA binding"/>
    <property type="evidence" value="ECO:0007669"/>
    <property type="project" value="InterPro"/>
</dbReference>
<dbReference type="OrthoDB" id="434771at2759"/>
<dbReference type="Pfam" id="PF04082">
    <property type="entry name" value="Fungal_trans"/>
    <property type="match status" value="1"/>
</dbReference>
<dbReference type="InterPro" id="IPR007219">
    <property type="entry name" value="XnlR_reg_dom"/>
</dbReference>
<dbReference type="AlphaFoldDB" id="A0A9P3FY30"/>
<dbReference type="PANTHER" id="PTHR46910">
    <property type="entry name" value="TRANSCRIPTION FACTOR PDR1"/>
    <property type="match status" value="1"/>
</dbReference>
<feature type="region of interest" description="Disordered" evidence="3">
    <location>
        <begin position="154"/>
        <end position="173"/>
    </location>
</feature>
<feature type="region of interest" description="Disordered" evidence="3">
    <location>
        <begin position="676"/>
        <end position="823"/>
    </location>
</feature>
<evidence type="ECO:0000256" key="3">
    <source>
        <dbReference type="SAM" id="MobiDB-lite"/>
    </source>
</evidence>
<dbReference type="PANTHER" id="PTHR46910:SF1">
    <property type="entry name" value="MISCELLANEOUS ZN(II)2CYS6 TRANSCRIPTION FACTOR (EUROFUNG)-RELATED"/>
    <property type="match status" value="1"/>
</dbReference>
<comment type="caution">
    <text evidence="5">The sequence shown here is derived from an EMBL/GenBank/DDBJ whole genome shotgun (WGS) entry which is preliminary data.</text>
</comment>
<keyword evidence="1" id="KW-0479">Metal-binding</keyword>
<dbReference type="Proteomes" id="UP000703269">
    <property type="component" value="Unassembled WGS sequence"/>
</dbReference>
<dbReference type="SMART" id="SM00906">
    <property type="entry name" value="Fungal_trans"/>
    <property type="match status" value="1"/>
</dbReference>
<protein>
    <submittedName>
        <fullName evidence="5">Fungal-specific transcription factor domain-containing protein</fullName>
    </submittedName>
</protein>
<dbReference type="SMART" id="SM00066">
    <property type="entry name" value="GAL4"/>
    <property type="match status" value="1"/>
</dbReference>
<feature type="compositionally biased region" description="Polar residues" evidence="3">
    <location>
        <begin position="784"/>
        <end position="800"/>
    </location>
</feature>
<dbReference type="InterPro" id="IPR050987">
    <property type="entry name" value="AtrR-like"/>
</dbReference>
<dbReference type="CDD" id="cd00067">
    <property type="entry name" value="GAL4"/>
    <property type="match status" value="1"/>
</dbReference>
<feature type="compositionally biased region" description="Basic and acidic residues" evidence="3">
    <location>
        <begin position="729"/>
        <end position="745"/>
    </location>
</feature>
<proteinExistence type="predicted"/>
<accession>A0A9P3FY30</accession>
<feature type="compositionally biased region" description="Low complexity" evidence="3">
    <location>
        <begin position="801"/>
        <end position="812"/>
    </location>
</feature>
<dbReference type="GO" id="GO:0006351">
    <property type="term" value="P:DNA-templated transcription"/>
    <property type="evidence" value="ECO:0007669"/>
    <property type="project" value="InterPro"/>
</dbReference>
<feature type="compositionally biased region" description="Low complexity" evidence="3">
    <location>
        <begin position="985"/>
        <end position="1000"/>
    </location>
</feature>
<evidence type="ECO:0000259" key="4">
    <source>
        <dbReference type="PROSITE" id="PS50048"/>
    </source>
</evidence>
<evidence type="ECO:0000256" key="2">
    <source>
        <dbReference type="ARBA" id="ARBA00023242"/>
    </source>
</evidence>
<dbReference type="EMBL" id="BPQB01000001">
    <property type="protein sequence ID" value="GJE84602.1"/>
    <property type="molecule type" value="Genomic_DNA"/>
</dbReference>
<feature type="region of interest" description="Disordered" evidence="3">
    <location>
        <begin position="979"/>
        <end position="1000"/>
    </location>
</feature>
<dbReference type="Gene3D" id="4.10.240.10">
    <property type="entry name" value="Zn(2)-C6 fungal-type DNA-binding domain"/>
    <property type="match status" value="1"/>
</dbReference>
<feature type="domain" description="Zn(2)-C6 fungal-type" evidence="4">
    <location>
        <begin position="51"/>
        <end position="81"/>
    </location>
</feature>
<evidence type="ECO:0000313" key="5">
    <source>
        <dbReference type="EMBL" id="GJE84602.1"/>
    </source>
</evidence>
<dbReference type="SUPFAM" id="SSF57701">
    <property type="entry name" value="Zn2/Cys6 DNA-binding domain"/>
    <property type="match status" value="1"/>
</dbReference>
<keyword evidence="6" id="KW-1185">Reference proteome</keyword>
<dbReference type="GO" id="GO:0008270">
    <property type="term" value="F:zinc ion binding"/>
    <property type="evidence" value="ECO:0007669"/>
    <property type="project" value="InterPro"/>
</dbReference>
<feature type="compositionally biased region" description="Polar residues" evidence="3">
    <location>
        <begin position="1"/>
        <end position="21"/>
    </location>
</feature>
<feature type="compositionally biased region" description="Low complexity" evidence="3">
    <location>
        <begin position="691"/>
        <end position="721"/>
    </location>
</feature>
<dbReference type="PROSITE" id="PS00463">
    <property type="entry name" value="ZN2_CY6_FUNGAL_1"/>
    <property type="match status" value="1"/>
</dbReference>
<dbReference type="GO" id="GO:0000981">
    <property type="term" value="F:DNA-binding transcription factor activity, RNA polymerase II-specific"/>
    <property type="evidence" value="ECO:0007669"/>
    <property type="project" value="InterPro"/>
</dbReference>
<name>A0A9P3FY30_9APHY</name>
<dbReference type="InterPro" id="IPR036864">
    <property type="entry name" value="Zn2-C6_fun-type_DNA-bd_sf"/>
</dbReference>
<feature type="region of interest" description="Disordered" evidence="3">
    <location>
        <begin position="1"/>
        <end position="40"/>
    </location>
</feature>
<keyword evidence="2" id="KW-0539">Nucleus</keyword>